<name>A0ABZ1YW74_9NOCA</name>
<accession>A0ABZ1YW74</accession>
<evidence type="ECO:0000256" key="4">
    <source>
        <dbReference type="SAM" id="MobiDB-lite"/>
    </source>
</evidence>
<evidence type="ECO:0000256" key="2">
    <source>
        <dbReference type="ARBA" id="ARBA00023125"/>
    </source>
</evidence>
<dbReference type="PANTHER" id="PTHR30349">
    <property type="entry name" value="PHAGE INTEGRASE-RELATED"/>
    <property type="match status" value="1"/>
</dbReference>
<sequence length="313" mass="34335">MRAALCFPRYLPAYQLAAIEEQIHALEDPYQHAANLIARWVGPRRREIQRLELDCLGTHPDGHPRLRIPVGKTYTERIVPLHPEAAAALRECINATRSRSQRPLIDEVTDKPTHYVFQIRGRLMSDHRLFDSALRTACDNTGLVDHTGAELVTSHRFRHTVGTQLTEQEARLQTIMSILGHSSSTMSLIYARITDTTVLQDCKDTLQPGAQIAGPAAAALRNNELPQTTIDQCTATTPRPHSNSATACGCPKKALAIATSSSHAPNSSPPPNTRPDCKIDSVWNTPSPRTPPAADGTEKLSGTTQLPPASKRF</sequence>
<evidence type="ECO:0000313" key="6">
    <source>
        <dbReference type="EMBL" id="WUV47519.1"/>
    </source>
</evidence>
<organism evidence="6 7">
    <name type="scientific">Nocardia vinacea</name>
    <dbReference type="NCBI Taxonomy" id="96468"/>
    <lineage>
        <taxon>Bacteria</taxon>
        <taxon>Bacillati</taxon>
        <taxon>Actinomycetota</taxon>
        <taxon>Actinomycetes</taxon>
        <taxon>Mycobacteriales</taxon>
        <taxon>Nocardiaceae</taxon>
        <taxon>Nocardia</taxon>
    </lineage>
</organism>
<feature type="domain" description="Tyr recombinase" evidence="5">
    <location>
        <begin position="6"/>
        <end position="204"/>
    </location>
</feature>
<proteinExistence type="inferred from homology"/>
<dbReference type="InterPro" id="IPR050090">
    <property type="entry name" value="Tyrosine_recombinase_XerCD"/>
</dbReference>
<dbReference type="SUPFAM" id="SSF56349">
    <property type="entry name" value="DNA breaking-rejoining enzymes"/>
    <property type="match status" value="1"/>
</dbReference>
<feature type="region of interest" description="Disordered" evidence="4">
    <location>
        <begin position="259"/>
        <end position="313"/>
    </location>
</feature>
<dbReference type="Gene3D" id="1.10.443.10">
    <property type="entry name" value="Intergrase catalytic core"/>
    <property type="match status" value="1"/>
</dbReference>
<dbReference type="CDD" id="cd00397">
    <property type="entry name" value="DNA_BRE_C"/>
    <property type="match status" value="1"/>
</dbReference>
<dbReference type="Pfam" id="PF00589">
    <property type="entry name" value="Phage_integrase"/>
    <property type="match status" value="1"/>
</dbReference>
<evidence type="ECO:0000256" key="1">
    <source>
        <dbReference type="ARBA" id="ARBA00008857"/>
    </source>
</evidence>
<evidence type="ECO:0000256" key="3">
    <source>
        <dbReference type="ARBA" id="ARBA00023172"/>
    </source>
</evidence>
<dbReference type="InterPro" id="IPR013762">
    <property type="entry name" value="Integrase-like_cat_sf"/>
</dbReference>
<gene>
    <name evidence="6" type="ORF">OG563_04565</name>
</gene>
<dbReference type="InterPro" id="IPR002104">
    <property type="entry name" value="Integrase_catalytic"/>
</dbReference>
<protein>
    <submittedName>
        <fullName evidence="6">Site-specific integrase</fullName>
    </submittedName>
</protein>
<keyword evidence="7" id="KW-1185">Reference proteome</keyword>
<keyword evidence="3" id="KW-0233">DNA recombination</keyword>
<dbReference type="InterPro" id="IPR011010">
    <property type="entry name" value="DNA_brk_join_enz"/>
</dbReference>
<dbReference type="Proteomes" id="UP001432062">
    <property type="component" value="Chromosome"/>
</dbReference>
<dbReference type="PROSITE" id="PS51898">
    <property type="entry name" value="TYR_RECOMBINASE"/>
    <property type="match status" value="1"/>
</dbReference>
<evidence type="ECO:0000313" key="7">
    <source>
        <dbReference type="Proteomes" id="UP001432062"/>
    </source>
</evidence>
<dbReference type="EMBL" id="CP109441">
    <property type="protein sequence ID" value="WUV47519.1"/>
    <property type="molecule type" value="Genomic_DNA"/>
</dbReference>
<comment type="similarity">
    <text evidence="1">Belongs to the 'phage' integrase family.</text>
</comment>
<dbReference type="RefSeq" id="WP_329411596.1">
    <property type="nucleotide sequence ID" value="NZ_CP109441.1"/>
</dbReference>
<dbReference type="PANTHER" id="PTHR30349:SF41">
    <property type="entry name" value="INTEGRASE_RECOMBINASE PROTEIN MJ0367-RELATED"/>
    <property type="match status" value="1"/>
</dbReference>
<reference evidence="6" key="1">
    <citation type="submission" date="2022-10" db="EMBL/GenBank/DDBJ databases">
        <title>The complete genomes of actinobacterial strains from the NBC collection.</title>
        <authorList>
            <person name="Joergensen T.S."/>
            <person name="Alvarez Arevalo M."/>
            <person name="Sterndorff E.B."/>
            <person name="Faurdal D."/>
            <person name="Vuksanovic O."/>
            <person name="Mourched A.-S."/>
            <person name="Charusanti P."/>
            <person name="Shaw S."/>
            <person name="Blin K."/>
            <person name="Weber T."/>
        </authorList>
    </citation>
    <scope>NUCLEOTIDE SEQUENCE</scope>
    <source>
        <strain evidence="6">NBC_01482</strain>
    </source>
</reference>
<keyword evidence="2" id="KW-0238">DNA-binding</keyword>
<evidence type="ECO:0000259" key="5">
    <source>
        <dbReference type="PROSITE" id="PS51898"/>
    </source>
</evidence>